<evidence type="ECO:0000256" key="6">
    <source>
        <dbReference type="ARBA" id="ARBA00022605"/>
    </source>
</evidence>
<dbReference type="PANTHER" id="PTHR43331">
    <property type="entry name" value="HOMOSERINE DEHYDROGENASE"/>
    <property type="match status" value="1"/>
</dbReference>
<keyword evidence="10" id="KW-0486">Methionine biosynthesis</keyword>
<dbReference type="InterPro" id="IPR019811">
    <property type="entry name" value="HDH_CS"/>
</dbReference>
<reference evidence="15" key="1">
    <citation type="submission" date="2020-12" db="EMBL/GenBank/DDBJ databases">
        <title>Oil enriched cultivation method for isolating marine PHA-producing bacteria.</title>
        <authorList>
            <person name="Zheng W."/>
            <person name="Yu S."/>
            <person name="Huang Y."/>
        </authorList>
    </citation>
    <scope>NUCLEOTIDE SEQUENCE</scope>
    <source>
        <strain evidence="15">SY-2-12</strain>
    </source>
</reference>
<dbReference type="EMBL" id="JAEKJZ010000001">
    <property type="protein sequence ID" value="MBN9670333.1"/>
    <property type="molecule type" value="Genomic_DNA"/>
</dbReference>
<dbReference type="InterPro" id="IPR001342">
    <property type="entry name" value="HDH_cat"/>
</dbReference>
<dbReference type="PROSITE" id="PS51671">
    <property type="entry name" value="ACT"/>
    <property type="match status" value="1"/>
</dbReference>
<dbReference type="InterPro" id="IPR002912">
    <property type="entry name" value="ACT_dom"/>
</dbReference>
<evidence type="ECO:0000259" key="14">
    <source>
        <dbReference type="PROSITE" id="PS51671"/>
    </source>
</evidence>
<dbReference type="GO" id="GO:0009086">
    <property type="term" value="P:methionine biosynthetic process"/>
    <property type="evidence" value="ECO:0007669"/>
    <property type="project" value="UniProtKB-KW"/>
</dbReference>
<dbReference type="Gene3D" id="3.30.70.260">
    <property type="match status" value="1"/>
</dbReference>
<dbReference type="FunFam" id="3.30.360.10:FF:000005">
    <property type="entry name" value="Homoserine dehydrogenase"/>
    <property type="match status" value="1"/>
</dbReference>
<dbReference type="CDD" id="cd04881">
    <property type="entry name" value="ACT_HSDH-Hom"/>
    <property type="match status" value="1"/>
</dbReference>
<evidence type="ECO:0000313" key="15">
    <source>
        <dbReference type="EMBL" id="MBN9670333.1"/>
    </source>
</evidence>
<name>A0A939J1H1_9HYPH</name>
<dbReference type="GO" id="GO:0004412">
    <property type="term" value="F:homoserine dehydrogenase activity"/>
    <property type="evidence" value="ECO:0007669"/>
    <property type="project" value="UniProtKB-EC"/>
</dbReference>
<keyword evidence="7" id="KW-0791">Threonine biosynthesis</keyword>
<keyword evidence="6" id="KW-0028">Amino-acid biosynthesis</keyword>
<feature type="binding site" evidence="12">
    <location>
        <position position="107"/>
    </location>
    <ligand>
        <name>NADPH</name>
        <dbReference type="ChEBI" id="CHEBI:57783"/>
    </ligand>
</feature>
<keyword evidence="9" id="KW-0560">Oxidoreductase</keyword>
<dbReference type="PIRSF" id="PIRSF000098">
    <property type="entry name" value="Homoser_dehydrog"/>
    <property type="match status" value="1"/>
</dbReference>
<feature type="active site" description="Proton donor" evidence="11">
    <location>
        <position position="207"/>
    </location>
</feature>
<dbReference type="InterPro" id="IPR036291">
    <property type="entry name" value="NAD(P)-bd_dom_sf"/>
</dbReference>
<comment type="similarity">
    <text evidence="3 13">Belongs to the homoserine dehydrogenase family.</text>
</comment>
<dbReference type="NCBIfam" id="NF004976">
    <property type="entry name" value="PRK06349.1"/>
    <property type="match status" value="1"/>
</dbReference>
<dbReference type="SUPFAM" id="SSF51735">
    <property type="entry name" value="NAD(P)-binding Rossmann-fold domains"/>
    <property type="match status" value="1"/>
</dbReference>
<evidence type="ECO:0000256" key="1">
    <source>
        <dbReference type="ARBA" id="ARBA00005056"/>
    </source>
</evidence>
<feature type="domain" description="ACT" evidence="14">
    <location>
        <begin position="351"/>
        <end position="432"/>
    </location>
</feature>
<organism evidence="15 16">
    <name type="scientific">Roseibium aggregatum</name>
    <dbReference type="NCBI Taxonomy" id="187304"/>
    <lineage>
        <taxon>Bacteria</taxon>
        <taxon>Pseudomonadati</taxon>
        <taxon>Pseudomonadota</taxon>
        <taxon>Alphaproteobacteria</taxon>
        <taxon>Hyphomicrobiales</taxon>
        <taxon>Stappiaceae</taxon>
        <taxon>Roseibium</taxon>
    </lineage>
</organism>
<evidence type="ECO:0000256" key="2">
    <source>
        <dbReference type="ARBA" id="ARBA00005062"/>
    </source>
</evidence>
<evidence type="ECO:0000256" key="12">
    <source>
        <dbReference type="PIRSR" id="PIRSR000098-2"/>
    </source>
</evidence>
<comment type="caution">
    <text evidence="15">The sequence shown here is derived from an EMBL/GenBank/DDBJ whole genome shotgun (WGS) entry which is preliminary data.</text>
</comment>
<dbReference type="SUPFAM" id="SSF55347">
    <property type="entry name" value="Glyceraldehyde-3-phosphate dehydrogenase-like, C-terminal domain"/>
    <property type="match status" value="1"/>
</dbReference>
<evidence type="ECO:0000256" key="8">
    <source>
        <dbReference type="ARBA" id="ARBA00022857"/>
    </source>
</evidence>
<sequence length="440" mass="46510">MAEPLKIGVAGLGTVGASVIQLLTKHGGQIARKSGRAVSVTAVSARDRSKDRGVDVSSFDWFTDPVEMAEKADIDIFVELIGGDSGPAEDSVRAALSRGIHVVTANKALLARHGVDLAGLAEDNEACLNYEAAVAGGIPIVKTLRESMAGNGIGRIYGILNGTCNYILTRMEAEGISFEECLADAQRLGYAEADPTFDIEGNDTAHKLAILTSLAFGTKIAADDIYMEGITSITTADIQAADELGYRIKLLGVALMTETGIEQRVHPTMVPKTSAIARIDGVLNAVAVDGDFVGEIVLVGPGAGGDATASSVVADIADVARGDETPVLGTPSADLKEYQRARMRLHEGGYYIRLSVFDRPGAFAEIARCMGDVGISLESIVQKRHAGEDAPARFDADVPQPVILITYETTEVAIKEALETIMSKGVVAERPQMIRIEKLN</sequence>
<feature type="binding site" evidence="12">
    <location>
        <position position="192"/>
    </location>
    <ligand>
        <name>L-homoserine</name>
        <dbReference type="ChEBI" id="CHEBI:57476"/>
    </ligand>
</feature>
<protein>
    <recommendedName>
        <fullName evidence="5">Homoserine dehydrogenase</fullName>
        <ecNumber evidence="4">1.1.1.3</ecNumber>
    </recommendedName>
</protein>
<evidence type="ECO:0000256" key="5">
    <source>
        <dbReference type="ARBA" id="ARBA00013376"/>
    </source>
</evidence>
<dbReference type="InterPro" id="IPR045865">
    <property type="entry name" value="ACT-like_dom_sf"/>
</dbReference>
<evidence type="ECO:0000256" key="11">
    <source>
        <dbReference type="PIRSR" id="PIRSR000098-1"/>
    </source>
</evidence>
<dbReference type="Pfam" id="PF03447">
    <property type="entry name" value="NAD_binding_3"/>
    <property type="match status" value="1"/>
</dbReference>
<dbReference type="PROSITE" id="PS01042">
    <property type="entry name" value="HOMOSER_DHGENASE"/>
    <property type="match status" value="1"/>
</dbReference>
<evidence type="ECO:0000313" key="16">
    <source>
        <dbReference type="Proteomes" id="UP000664096"/>
    </source>
</evidence>
<dbReference type="GO" id="GO:0050661">
    <property type="term" value="F:NADP binding"/>
    <property type="evidence" value="ECO:0007669"/>
    <property type="project" value="InterPro"/>
</dbReference>
<evidence type="ECO:0000256" key="10">
    <source>
        <dbReference type="ARBA" id="ARBA00023167"/>
    </source>
</evidence>
<gene>
    <name evidence="15" type="ORF">JF539_08280</name>
</gene>
<dbReference type="Gene3D" id="3.40.50.720">
    <property type="entry name" value="NAD(P)-binding Rossmann-like Domain"/>
    <property type="match status" value="1"/>
</dbReference>
<dbReference type="SUPFAM" id="SSF55021">
    <property type="entry name" value="ACT-like"/>
    <property type="match status" value="1"/>
</dbReference>
<dbReference type="Proteomes" id="UP000664096">
    <property type="component" value="Unassembled WGS sequence"/>
</dbReference>
<dbReference type="EC" id="1.1.1.3" evidence="4"/>
<dbReference type="Pfam" id="PF00742">
    <property type="entry name" value="Homoserine_dh"/>
    <property type="match status" value="1"/>
</dbReference>
<dbReference type="PANTHER" id="PTHR43331:SF1">
    <property type="entry name" value="HOMOSERINE DEHYDROGENASE"/>
    <property type="match status" value="1"/>
</dbReference>
<dbReference type="AlphaFoldDB" id="A0A939J1H1"/>
<dbReference type="GO" id="GO:0009088">
    <property type="term" value="P:threonine biosynthetic process"/>
    <property type="evidence" value="ECO:0007669"/>
    <property type="project" value="UniProtKB-KW"/>
</dbReference>
<evidence type="ECO:0000256" key="3">
    <source>
        <dbReference type="ARBA" id="ARBA00006753"/>
    </source>
</evidence>
<comment type="pathway">
    <text evidence="1">Amino-acid biosynthesis; L-threonine biosynthesis; L-threonine from L-aspartate: step 3/5.</text>
</comment>
<proteinExistence type="inferred from homology"/>
<evidence type="ECO:0000256" key="9">
    <source>
        <dbReference type="ARBA" id="ARBA00023002"/>
    </source>
</evidence>
<dbReference type="Gene3D" id="3.30.360.10">
    <property type="entry name" value="Dihydrodipicolinate Reductase, domain 2"/>
    <property type="match status" value="1"/>
</dbReference>
<keyword evidence="8 12" id="KW-0521">NADP</keyword>
<accession>A0A939J1H1</accession>
<evidence type="ECO:0000256" key="4">
    <source>
        <dbReference type="ARBA" id="ARBA00013213"/>
    </source>
</evidence>
<evidence type="ECO:0000256" key="13">
    <source>
        <dbReference type="RuleBase" id="RU004171"/>
    </source>
</evidence>
<dbReference type="RefSeq" id="WP_207139825.1">
    <property type="nucleotide sequence ID" value="NZ_JAEKJZ010000001.1"/>
</dbReference>
<dbReference type="InterPro" id="IPR005106">
    <property type="entry name" value="Asp/hSer_DH_NAD-bd"/>
</dbReference>
<dbReference type="InterPro" id="IPR016204">
    <property type="entry name" value="HDH"/>
</dbReference>
<feature type="binding site" evidence="12">
    <location>
        <begin position="10"/>
        <end position="17"/>
    </location>
    <ligand>
        <name>NADP(+)</name>
        <dbReference type="ChEBI" id="CHEBI:58349"/>
    </ligand>
</feature>
<comment type="pathway">
    <text evidence="2">Amino-acid biosynthesis; L-methionine biosynthesis via de novo pathway; L-homoserine from L-aspartate: step 3/3.</text>
</comment>
<evidence type="ECO:0000256" key="7">
    <source>
        <dbReference type="ARBA" id="ARBA00022697"/>
    </source>
</evidence>